<keyword evidence="2" id="KW-1185">Reference proteome</keyword>
<dbReference type="AlphaFoldDB" id="A0A1H4G0C4"/>
<dbReference type="STRING" id="152573.SAMN04488051_11430"/>
<proteinExistence type="predicted"/>
<dbReference type="OrthoDB" id="8586159at2"/>
<gene>
    <name evidence="1" type="ORF">SAMN04488051_11430</name>
</gene>
<accession>A0A1H4G0C4</accession>
<evidence type="ECO:0000313" key="1">
    <source>
        <dbReference type="EMBL" id="SEB02172.1"/>
    </source>
</evidence>
<dbReference type="InterPro" id="IPR016035">
    <property type="entry name" value="Acyl_Trfase/lysoPLipase"/>
</dbReference>
<dbReference type="Proteomes" id="UP000198773">
    <property type="component" value="Unassembled WGS sequence"/>
</dbReference>
<protein>
    <recommendedName>
        <fullName evidence="3">Patatin-like phospholipase</fullName>
    </recommendedName>
</protein>
<dbReference type="RefSeq" id="WP_091345311.1">
    <property type="nucleotide sequence ID" value="NZ_FNRM01000014.1"/>
</dbReference>
<sequence length="345" mass="38498">MRLRVLAGPTALAHIQQHGLTASDIHTLVGASGGPKWFSLFGLDQYLAGEFFKGRQQPLQLLGSSAGAWRFACYAQQDPVAASQRFCDAYSTLCYPANASSKQITTISMTVIERVFPDANTIQQVISNPVFKLNFTVARARTLTRSRHKLGQLAGLSLTAAANLANRRHLRFFFERCVFHAPGSQLVQTPLTDLPSRLIELTEHNLLPALQASGSIPLVLDAVQNIPGAGKGVFYDGGVTDYHFDWPFSQQGLVLYPHFYPHIAPGWFDKSLPWRRTFSANYHNVVLLCPSQSWIASLPGGKIPDRKDFRQPDATRIRHWQEVIGRSFELAEDFKTGNYQLEPLY</sequence>
<evidence type="ECO:0000313" key="2">
    <source>
        <dbReference type="Proteomes" id="UP000198773"/>
    </source>
</evidence>
<dbReference type="EMBL" id="FNRM01000014">
    <property type="protein sequence ID" value="SEB02172.1"/>
    <property type="molecule type" value="Genomic_DNA"/>
</dbReference>
<organism evidence="1 2">
    <name type="scientific">Alkalimonas amylolytica</name>
    <dbReference type="NCBI Taxonomy" id="152573"/>
    <lineage>
        <taxon>Bacteria</taxon>
        <taxon>Pseudomonadati</taxon>
        <taxon>Pseudomonadota</taxon>
        <taxon>Gammaproteobacteria</taxon>
        <taxon>Alkalimonas</taxon>
    </lineage>
</organism>
<name>A0A1H4G0C4_ALKAM</name>
<dbReference type="SUPFAM" id="SSF52151">
    <property type="entry name" value="FabD/lysophospholipase-like"/>
    <property type="match status" value="1"/>
</dbReference>
<reference evidence="1 2" key="1">
    <citation type="submission" date="2016-10" db="EMBL/GenBank/DDBJ databases">
        <authorList>
            <person name="de Groot N.N."/>
        </authorList>
    </citation>
    <scope>NUCLEOTIDE SEQUENCE [LARGE SCALE GENOMIC DNA]</scope>
    <source>
        <strain evidence="1 2">CGMCC 1.3430</strain>
    </source>
</reference>
<evidence type="ECO:0008006" key="3">
    <source>
        <dbReference type="Google" id="ProtNLM"/>
    </source>
</evidence>